<dbReference type="EMBL" id="KL363198">
    <property type="protein sequence ID" value="KFD55618.1"/>
    <property type="molecule type" value="Genomic_DNA"/>
</dbReference>
<dbReference type="EC" id="3.6.4.12" evidence="1"/>
<accession>A0A085MEH2</accession>
<dbReference type="AlphaFoldDB" id="A0A085MEH2"/>
<keyword evidence="5 7" id="KW-0067">ATP-binding</keyword>
<feature type="domain" description="MCM C-terminal AAA(+) ATPase" evidence="9">
    <location>
        <begin position="419"/>
        <end position="620"/>
    </location>
</feature>
<dbReference type="Gene3D" id="2.40.50.140">
    <property type="entry name" value="Nucleic acid-binding proteins"/>
    <property type="match status" value="1"/>
</dbReference>
<dbReference type="Gene3D" id="3.40.50.300">
    <property type="entry name" value="P-loop containing nucleotide triphosphate hydrolases"/>
    <property type="match status" value="1"/>
</dbReference>
<dbReference type="SMART" id="SM00350">
    <property type="entry name" value="MCM"/>
    <property type="match status" value="1"/>
</dbReference>
<protein>
    <recommendedName>
        <fullName evidence="1">DNA helicase</fullName>
        <ecNumber evidence="1">3.6.4.12</ecNumber>
    </recommendedName>
</protein>
<evidence type="ECO:0000259" key="9">
    <source>
        <dbReference type="PROSITE" id="PS50051"/>
    </source>
</evidence>
<sequence>MEGANDLRGKKIEVVTLHDWNKQSTCSGIVCAVDPDSGSVVLLSGDPSSPSCNVTLVPDTSISSVKILSRDLNEQVATRSWLYFRIAICWPDSPRQLIDLKMARRMDNPATKEHCPPDFFIAQCKLYLVRYCFDQIEHLAAADDNENRYRVRGGLKFSLFTHQPNGYDSVEVFCSHSERLVEQVFRKPDKAVRYFRQALKDLLMLMAKKRLGPVRFSLAAHQINAPFCRQFDDCCSLLGCLITLKGVIAKVSQVRLIQYSRHFVCKRCQFKFVSEASFDRCYCFTLPAICPSGTGCRCKQFEDITPSGAPSLRSCRRYQEAKLQDISGLSSCTLTESIWVVLEESLVESCNLGEQVLVTGVLRRRCHAAKRFQEPLFDIVLRATHVLPSANLRHALPSSDSVAAFEEFWTAWAQKPLSGRNVIVSSFCPTMFQMFLAKLAALLVIIGGVSRTSESGTLLRGDCHLLMVGDPGTGKSQILKFAAGIAPRSIYTTGIGTSNAGLTCHAVKEQGEWQLEAGALPLACGGICCIDEFNTMKEVDKEAIREAMEQQTVSVAKAGLVTKLNCRCSVMAACNFQENVGRTFHHDSTLSTPLLSRFDLVLYFKQANTDKWIRNVCKHLLRSQLRNASRKRQCDDQGGSHEDLWSVAMLKDYVRLVRTLQPSITPDAERVLSQYFLKQRAKSRREEGLTTVRMMDSLVRLSQAHARLMFREEVTILDALVATSLVELTMQGDAFLETPDVVQSVFPENAEEDYARFGLSMLRALDLEGEVQLERSFTSPTDDEKPDDDLGSGDDASAAMSSIERKLKRFRYTESDE</sequence>
<dbReference type="InterPro" id="IPR012340">
    <property type="entry name" value="NA-bd_OB-fold"/>
</dbReference>
<gene>
    <name evidence="10" type="ORF">M513_03366</name>
</gene>
<keyword evidence="11" id="KW-1185">Reference proteome</keyword>
<evidence type="ECO:0000256" key="5">
    <source>
        <dbReference type="ARBA" id="ARBA00022840"/>
    </source>
</evidence>
<dbReference type="GO" id="GO:0005634">
    <property type="term" value="C:nucleus"/>
    <property type="evidence" value="ECO:0007669"/>
    <property type="project" value="UniProtKB-SubCell"/>
</dbReference>
<name>A0A085MEH2_9BILA</name>
<evidence type="ECO:0000256" key="2">
    <source>
        <dbReference type="ARBA" id="ARBA00022705"/>
    </source>
</evidence>
<dbReference type="PRINTS" id="PR01657">
    <property type="entry name" value="MCMFAMILY"/>
</dbReference>
<reference evidence="10 11" key="1">
    <citation type="journal article" date="2014" name="Nat. Genet.">
        <title>Genome and transcriptome of the porcine whipworm Trichuris suis.</title>
        <authorList>
            <person name="Jex A.R."/>
            <person name="Nejsum P."/>
            <person name="Schwarz E.M."/>
            <person name="Hu L."/>
            <person name="Young N.D."/>
            <person name="Hall R.S."/>
            <person name="Korhonen P.K."/>
            <person name="Liao S."/>
            <person name="Thamsborg S."/>
            <person name="Xia J."/>
            <person name="Xu P."/>
            <person name="Wang S."/>
            <person name="Scheerlinck J.P."/>
            <person name="Hofmann A."/>
            <person name="Sternberg P.W."/>
            <person name="Wang J."/>
            <person name="Gasser R.B."/>
        </authorList>
    </citation>
    <scope>NUCLEOTIDE SEQUENCE [LARGE SCALE GENOMIC DNA]</scope>
    <source>
        <strain evidence="10">DCEP-RM93M</strain>
    </source>
</reference>
<evidence type="ECO:0000313" key="10">
    <source>
        <dbReference type="EMBL" id="KFD55618.1"/>
    </source>
</evidence>
<dbReference type="GO" id="GO:0003697">
    <property type="term" value="F:single-stranded DNA binding"/>
    <property type="evidence" value="ECO:0007669"/>
    <property type="project" value="TreeGrafter"/>
</dbReference>
<keyword evidence="6 7" id="KW-0238">DNA-binding</keyword>
<dbReference type="GO" id="GO:0006260">
    <property type="term" value="P:DNA replication"/>
    <property type="evidence" value="ECO:0007669"/>
    <property type="project" value="InterPro"/>
</dbReference>
<dbReference type="Gene3D" id="2.30.30.100">
    <property type="match status" value="1"/>
</dbReference>
<keyword evidence="2" id="KW-0235">DNA replication</keyword>
<dbReference type="InterPro" id="IPR003593">
    <property type="entry name" value="AAA+_ATPase"/>
</dbReference>
<dbReference type="SUPFAM" id="SSF52540">
    <property type="entry name" value="P-loop containing nucleoside triphosphate hydrolases"/>
    <property type="match status" value="1"/>
</dbReference>
<dbReference type="Pfam" id="PF17207">
    <property type="entry name" value="MCM_OB"/>
    <property type="match status" value="1"/>
</dbReference>
<evidence type="ECO:0000256" key="4">
    <source>
        <dbReference type="ARBA" id="ARBA00022806"/>
    </source>
</evidence>
<keyword evidence="4" id="KW-0347">Helicase</keyword>
<feature type="region of interest" description="Disordered" evidence="8">
    <location>
        <begin position="775"/>
        <end position="798"/>
    </location>
</feature>
<dbReference type="SUPFAM" id="SSF50249">
    <property type="entry name" value="Nucleic acid-binding proteins"/>
    <property type="match status" value="1"/>
</dbReference>
<proteinExistence type="inferred from homology"/>
<evidence type="ECO:0000313" key="11">
    <source>
        <dbReference type="Proteomes" id="UP000030764"/>
    </source>
</evidence>
<dbReference type="GO" id="GO:0017116">
    <property type="term" value="F:single-stranded DNA helicase activity"/>
    <property type="evidence" value="ECO:0007669"/>
    <property type="project" value="TreeGrafter"/>
</dbReference>
<dbReference type="Proteomes" id="UP000030764">
    <property type="component" value="Unassembled WGS sequence"/>
</dbReference>
<dbReference type="SMART" id="SM00382">
    <property type="entry name" value="AAA"/>
    <property type="match status" value="1"/>
</dbReference>
<organism evidence="10 11">
    <name type="scientific">Trichuris suis</name>
    <name type="common">pig whipworm</name>
    <dbReference type="NCBI Taxonomy" id="68888"/>
    <lineage>
        <taxon>Eukaryota</taxon>
        <taxon>Metazoa</taxon>
        <taxon>Ecdysozoa</taxon>
        <taxon>Nematoda</taxon>
        <taxon>Enoplea</taxon>
        <taxon>Dorylaimia</taxon>
        <taxon>Trichinellida</taxon>
        <taxon>Trichuridae</taxon>
        <taxon>Trichuris</taxon>
    </lineage>
</organism>
<comment type="similarity">
    <text evidence="7">Belongs to the MCM family.</text>
</comment>
<dbReference type="GO" id="GO:0005524">
    <property type="term" value="F:ATP binding"/>
    <property type="evidence" value="ECO:0007669"/>
    <property type="project" value="UniProtKB-KW"/>
</dbReference>
<dbReference type="Gene3D" id="2.20.28.10">
    <property type="match status" value="1"/>
</dbReference>
<dbReference type="PANTHER" id="PTHR11630">
    <property type="entry name" value="DNA REPLICATION LICENSING FACTOR MCM FAMILY MEMBER"/>
    <property type="match status" value="1"/>
</dbReference>
<evidence type="ECO:0000256" key="7">
    <source>
        <dbReference type="RuleBase" id="RU004070"/>
    </source>
</evidence>
<evidence type="ECO:0000256" key="1">
    <source>
        <dbReference type="ARBA" id="ARBA00012551"/>
    </source>
</evidence>
<dbReference type="GO" id="GO:0000724">
    <property type="term" value="P:double-strand break repair via homologous recombination"/>
    <property type="evidence" value="ECO:0007669"/>
    <property type="project" value="TreeGrafter"/>
</dbReference>
<dbReference type="PROSITE" id="PS00847">
    <property type="entry name" value="MCM_1"/>
    <property type="match status" value="1"/>
</dbReference>
<dbReference type="InterPro" id="IPR033762">
    <property type="entry name" value="MCM_OB"/>
</dbReference>
<keyword evidence="4" id="KW-0378">Hydrolase</keyword>
<evidence type="ECO:0000256" key="6">
    <source>
        <dbReference type="ARBA" id="ARBA00023125"/>
    </source>
</evidence>
<dbReference type="GO" id="GO:0016787">
    <property type="term" value="F:hydrolase activity"/>
    <property type="evidence" value="ECO:0007669"/>
    <property type="project" value="UniProtKB-KW"/>
</dbReference>
<dbReference type="PANTHER" id="PTHR11630:SF48">
    <property type="entry name" value="DNA HELICASE MCM9"/>
    <property type="match status" value="1"/>
</dbReference>
<dbReference type="InterPro" id="IPR031327">
    <property type="entry name" value="MCM"/>
</dbReference>
<evidence type="ECO:0000256" key="3">
    <source>
        <dbReference type="ARBA" id="ARBA00022741"/>
    </source>
</evidence>
<dbReference type="GO" id="GO:0042555">
    <property type="term" value="C:MCM complex"/>
    <property type="evidence" value="ECO:0007669"/>
    <property type="project" value="TreeGrafter"/>
</dbReference>
<dbReference type="Pfam" id="PF00493">
    <property type="entry name" value="MCM"/>
    <property type="match status" value="1"/>
</dbReference>
<dbReference type="Pfam" id="PF17855">
    <property type="entry name" value="MCM_lid"/>
    <property type="match status" value="1"/>
</dbReference>
<keyword evidence="3 7" id="KW-0547">Nucleotide-binding</keyword>
<dbReference type="InterPro" id="IPR027417">
    <property type="entry name" value="P-loop_NTPase"/>
</dbReference>
<dbReference type="InterPro" id="IPR018525">
    <property type="entry name" value="MCM_CS"/>
</dbReference>
<dbReference type="PROSITE" id="PS50051">
    <property type="entry name" value="MCM_2"/>
    <property type="match status" value="1"/>
</dbReference>
<dbReference type="InterPro" id="IPR041562">
    <property type="entry name" value="MCM_lid"/>
</dbReference>
<evidence type="ECO:0000256" key="8">
    <source>
        <dbReference type="SAM" id="MobiDB-lite"/>
    </source>
</evidence>
<dbReference type="InterPro" id="IPR001208">
    <property type="entry name" value="MCM_dom"/>
</dbReference>